<comment type="function">
    <text evidence="2 11">NAD-binding protein involved in the addition of a carboxymethylaminomethyl (cmnm) group at the wobble position (U34) of certain tRNAs, forming tRNA-cmnm(5)s(2)U34.</text>
</comment>
<comment type="caution">
    <text evidence="11">Lacks conserved residue(s) required for the propagation of feature annotation.</text>
</comment>
<dbReference type="Pfam" id="PF13932">
    <property type="entry name" value="SAM_GIDA_C"/>
    <property type="match status" value="1"/>
</dbReference>
<keyword evidence="5 11" id="KW-0285">Flavoprotein</keyword>
<dbReference type="InterPro" id="IPR020595">
    <property type="entry name" value="MnmG-rel_CS"/>
</dbReference>
<dbReference type="AlphaFoldDB" id="A0A0S6UE06"/>
<dbReference type="Pfam" id="PF01134">
    <property type="entry name" value="GIDA"/>
    <property type="match status" value="1"/>
</dbReference>
<dbReference type="SMART" id="SM01228">
    <property type="entry name" value="GIDA_assoc_3"/>
    <property type="match status" value="1"/>
</dbReference>
<evidence type="ECO:0000256" key="9">
    <source>
        <dbReference type="ARBA" id="ARBA00025948"/>
    </source>
</evidence>
<comment type="cofactor">
    <cofactor evidence="1 11">
        <name>FAD</name>
        <dbReference type="ChEBI" id="CHEBI:57692"/>
    </cofactor>
</comment>
<dbReference type="NCBIfam" id="TIGR00136">
    <property type="entry name" value="mnmG_gidA"/>
    <property type="match status" value="1"/>
</dbReference>
<dbReference type="InterPro" id="IPR002218">
    <property type="entry name" value="MnmG-rel"/>
</dbReference>
<keyword evidence="11" id="KW-0963">Cytoplasm</keyword>
<dbReference type="InterPro" id="IPR036188">
    <property type="entry name" value="FAD/NAD-bd_sf"/>
</dbReference>
<dbReference type="InterPro" id="IPR040131">
    <property type="entry name" value="MnmG_N"/>
</dbReference>
<dbReference type="PROSITE" id="PS01281">
    <property type="entry name" value="GIDA_2"/>
    <property type="match status" value="1"/>
</dbReference>
<dbReference type="FunFam" id="1.10.150.570:FF:000001">
    <property type="entry name" value="tRNA uridine 5-carboxymethylaminomethyl modification enzyme MnmG"/>
    <property type="match status" value="1"/>
</dbReference>
<evidence type="ECO:0000256" key="10">
    <source>
        <dbReference type="ARBA" id="ARBA00031800"/>
    </source>
</evidence>
<evidence type="ECO:0000256" key="5">
    <source>
        <dbReference type="ARBA" id="ARBA00022630"/>
    </source>
</evidence>
<dbReference type="GO" id="GO:0005829">
    <property type="term" value="C:cytosol"/>
    <property type="evidence" value="ECO:0007669"/>
    <property type="project" value="TreeGrafter"/>
</dbReference>
<comment type="similarity">
    <text evidence="3 11">Belongs to the MnmG family.</text>
</comment>
<dbReference type="PRINTS" id="PR00411">
    <property type="entry name" value="PNDRDTASEI"/>
</dbReference>
<dbReference type="Gene3D" id="3.50.50.60">
    <property type="entry name" value="FAD/NAD(P)-binding domain"/>
    <property type="match status" value="2"/>
</dbReference>
<reference evidence="13" key="1">
    <citation type="journal article" date="2014" name="Gene">
        <title>Genome-guided analysis of transformation efficiency and carbon dioxide assimilation by Moorella thermoacetica Y72.</title>
        <authorList>
            <person name="Tsukahara K."/>
            <person name="Kita A."/>
            <person name="Nakashimada Y."/>
            <person name="Hoshino T."/>
            <person name="Murakami K."/>
        </authorList>
    </citation>
    <scope>NUCLEOTIDE SEQUENCE [LARGE SCALE GENOMIC DNA]</scope>
    <source>
        <strain evidence="13">Y72</strain>
    </source>
</reference>
<dbReference type="InterPro" id="IPR049312">
    <property type="entry name" value="GIDA_C_N"/>
</dbReference>
<sequence>MTSGQQQITWEKSSEPLPGRIFWTGYSAISASASKINKERMVKGMYNAGNYDVIVIGAGHAGCEAALAAAKLGCRTLMLTISLESIAMMPCNPSIGGPAKGHLVREIDALGGIMGLNIDRSRIQIRRLNSGKGPAVRALRAQADKKLYQREMTLTLERQEHLDVKQAEVIRILTESGRVKGVLTRTGAYFACRAIVLTTGTYLRGRIIIGEVAYAGGPNGQFPAIELAASLKELGLRMGRFKTGTPPRVSGRSINWDKMTEQPGDPGPLRFSFWEEGPERPNVSCWLTHTNTTTHNIIKDNLHRAPLFSGLIEGKGPRYCPSIEDKVVRFADKPGHQIFLEPEGMGTEEWYVQGLSTSLPEDVQLAVLHSVPGLEQAEMMRPGYAIEYDYIDPTQLKASLECKHIAGLFTAGQINGTSGYEEAAAQGLVAGINAARLVREQEPLILRRDQAYIGVLIDDLVTRGVTEPYRLLTSRAEHRLLLREDNADLRLGRIGYEIGLLDEQRFRKLEAKEKAINDGLVYLGKQHVGGNNPKIQEIIVACGEPPLKGTTSLKDLMRRPRIKYQDLAAAGLVPELPPEIAVEIEMMVKYEGYIAKEKIQVERLAKLEARVLPADLNYSEIRGLSRESIDHLERVKPRSLGQALRIPGVTPADISVLLVYLEQKKREGAKACAG</sequence>
<dbReference type="InterPro" id="IPR004416">
    <property type="entry name" value="MnmG"/>
</dbReference>
<evidence type="ECO:0000256" key="3">
    <source>
        <dbReference type="ARBA" id="ARBA00007653"/>
    </source>
</evidence>
<dbReference type="PANTHER" id="PTHR11806">
    <property type="entry name" value="GLUCOSE INHIBITED DIVISION PROTEIN A"/>
    <property type="match status" value="1"/>
</dbReference>
<dbReference type="GO" id="GO:0002098">
    <property type="term" value="P:tRNA wobble uridine modification"/>
    <property type="evidence" value="ECO:0007669"/>
    <property type="project" value="InterPro"/>
</dbReference>
<evidence type="ECO:0000256" key="2">
    <source>
        <dbReference type="ARBA" id="ARBA00003717"/>
    </source>
</evidence>
<name>A0A0S6UE06_NEOTH</name>
<proteinExistence type="inferred from homology"/>
<accession>A0A0S6UE06</accession>
<evidence type="ECO:0000256" key="7">
    <source>
        <dbReference type="ARBA" id="ARBA00022827"/>
    </source>
</evidence>
<dbReference type="InterPro" id="IPR047001">
    <property type="entry name" value="MnmG_C_subdom"/>
</dbReference>
<evidence type="ECO:0000256" key="11">
    <source>
        <dbReference type="HAMAP-Rule" id="MF_00129"/>
    </source>
</evidence>
<dbReference type="InterPro" id="IPR026904">
    <property type="entry name" value="MnmG_C"/>
</dbReference>
<feature type="domain" description="tRNA uridine 5-carboxymethylaminomethyl modification enzyme C-terminal subdomain" evidence="12">
    <location>
        <begin position="588"/>
        <end position="659"/>
    </location>
</feature>
<keyword evidence="6 11" id="KW-0819">tRNA processing</keyword>
<feature type="binding site" evidence="11">
    <location>
        <begin position="316"/>
        <end position="330"/>
    </location>
    <ligand>
        <name>NAD(+)</name>
        <dbReference type="ChEBI" id="CHEBI:57540"/>
    </ligand>
</feature>
<dbReference type="Gene3D" id="1.10.10.1800">
    <property type="entry name" value="tRNA uridine 5-carboxymethylaminomethyl modification enzyme MnmG/GidA"/>
    <property type="match status" value="1"/>
</dbReference>
<comment type="subcellular location">
    <subcellularLocation>
        <location evidence="11">Cytoplasm</location>
    </subcellularLocation>
</comment>
<comment type="subunit">
    <text evidence="9 11">Homodimer. Heterotetramer of two MnmE and two MnmG subunits.</text>
</comment>
<gene>
    <name evidence="11" type="primary">mnmG</name>
    <name evidence="11" type="synonym">gidA</name>
    <name evidence="13" type="ORF">MTY_1093</name>
</gene>
<dbReference type="EMBL" id="DF238840">
    <property type="protein sequence ID" value="GAF25756.1"/>
    <property type="molecule type" value="Genomic_DNA"/>
</dbReference>
<dbReference type="GO" id="GO:0030488">
    <property type="term" value="P:tRNA methylation"/>
    <property type="evidence" value="ECO:0007669"/>
    <property type="project" value="TreeGrafter"/>
</dbReference>
<organism evidence="13">
    <name type="scientific">Moorella thermoacetica Y72</name>
    <dbReference type="NCBI Taxonomy" id="1325331"/>
    <lineage>
        <taxon>Bacteria</taxon>
        <taxon>Bacillati</taxon>
        <taxon>Bacillota</taxon>
        <taxon>Clostridia</taxon>
        <taxon>Neomoorellales</taxon>
        <taxon>Neomoorellaceae</taxon>
        <taxon>Neomoorella</taxon>
    </lineage>
</organism>
<evidence type="ECO:0000256" key="8">
    <source>
        <dbReference type="ARBA" id="ARBA00023027"/>
    </source>
</evidence>
<protein>
    <recommendedName>
        <fullName evidence="4 11">tRNA uridine 5-carboxymethylaminomethyl modification enzyme MnmG</fullName>
    </recommendedName>
    <alternativeName>
        <fullName evidence="10 11">Glucose-inhibited division protein A</fullName>
    </alternativeName>
</protein>
<evidence type="ECO:0000256" key="4">
    <source>
        <dbReference type="ARBA" id="ARBA00020461"/>
    </source>
</evidence>
<evidence type="ECO:0000256" key="1">
    <source>
        <dbReference type="ARBA" id="ARBA00001974"/>
    </source>
</evidence>
<evidence type="ECO:0000256" key="6">
    <source>
        <dbReference type="ARBA" id="ARBA00022694"/>
    </source>
</evidence>
<dbReference type="Gene3D" id="1.10.150.570">
    <property type="entry name" value="GidA associated domain, C-terminal subdomain"/>
    <property type="match status" value="1"/>
</dbReference>
<dbReference type="Proteomes" id="UP000063718">
    <property type="component" value="Unassembled WGS sequence"/>
</dbReference>
<dbReference type="SUPFAM" id="SSF51905">
    <property type="entry name" value="FAD/NAD(P)-binding domain"/>
    <property type="match status" value="1"/>
</dbReference>
<dbReference type="GO" id="GO:0050660">
    <property type="term" value="F:flavin adenine dinucleotide binding"/>
    <property type="evidence" value="ECO:0007669"/>
    <property type="project" value="UniProtKB-UniRule"/>
</dbReference>
<feature type="binding site" evidence="11">
    <location>
        <begin position="57"/>
        <end position="62"/>
    </location>
    <ligand>
        <name>FAD</name>
        <dbReference type="ChEBI" id="CHEBI:57692"/>
    </ligand>
</feature>
<keyword evidence="8 11" id="KW-0520">NAD</keyword>
<keyword evidence="7 11" id="KW-0274">FAD</keyword>
<dbReference type="Pfam" id="PF21680">
    <property type="entry name" value="GIDA_C_1st"/>
    <property type="match status" value="1"/>
</dbReference>
<evidence type="ECO:0000313" key="13">
    <source>
        <dbReference type="EMBL" id="GAF25756.1"/>
    </source>
</evidence>
<dbReference type="HAMAP" id="MF_00129">
    <property type="entry name" value="MnmG_GidA"/>
    <property type="match status" value="1"/>
</dbReference>
<dbReference type="InterPro" id="IPR044920">
    <property type="entry name" value="MnmG_C_subdom_sf"/>
</dbReference>
<evidence type="ECO:0000259" key="12">
    <source>
        <dbReference type="SMART" id="SM01228"/>
    </source>
</evidence>
<dbReference type="FunFam" id="3.50.50.60:FF:000002">
    <property type="entry name" value="tRNA uridine 5-carboxymethylaminomethyl modification enzyme MnmG"/>
    <property type="match status" value="1"/>
</dbReference>
<dbReference type="PROSITE" id="PS01280">
    <property type="entry name" value="GIDA_1"/>
    <property type="match status" value="1"/>
</dbReference>
<dbReference type="PANTHER" id="PTHR11806:SF0">
    <property type="entry name" value="PROTEIN MTO1 HOMOLOG, MITOCHONDRIAL"/>
    <property type="match status" value="1"/>
</dbReference>